<protein>
    <submittedName>
        <fullName evidence="1">Uncharacterized protein</fullName>
    </submittedName>
</protein>
<evidence type="ECO:0000313" key="1">
    <source>
        <dbReference type="EMBL" id="GMI24376.1"/>
    </source>
</evidence>
<gene>
    <name evidence="1" type="ORF">TeGR_g9865</name>
</gene>
<accession>A0ABQ6MDL0</accession>
<reference evidence="1 2" key="1">
    <citation type="journal article" date="2023" name="Commun. Biol.">
        <title>Genome analysis of Parmales, the sister group of diatoms, reveals the evolutionary specialization of diatoms from phago-mixotrophs to photoautotrophs.</title>
        <authorList>
            <person name="Ban H."/>
            <person name="Sato S."/>
            <person name="Yoshikawa S."/>
            <person name="Yamada K."/>
            <person name="Nakamura Y."/>
            <person name="Ichinomiya M."/>
            <person name="Sato N."/>
            <person name="Blanc-Mathieu R."/>
            <person name="Endo H."/>
            <person name="Kuwata A."/>
            <person name="Ogata H."/>
        </authorList>
    </citation>
    <scope>NUCLEOTIDE SEQUENCE [LARGE SCALE GENOMIC DNA]</scope>
</reference>
<dbReference type="Proteomes" id="UP001165060">
    <property type="component" value="Unassembled WGS sequence"/>
</dbReference>
<evidence type="ECO:0000313" key="2">
    <source>
        <dbReference type="Proteomes" id="UP001165060"/>
    </source>
</evidence>
<feature type="non-terminal residue" evidence="1">
    <location>
        <position position="1"/>
    </location>
</feature>
<name>A0ABQ6MDL0_9STRA</name>
<organism evidence="1 2">
    <name type="scientific">Tetraparma gracilis</name>
    <dbReference type="NCBI Taxonomy" id="2962635"/>
    <lineage>
        <taxon>Eukaryota</taxon>
        <taxon>Sar</taxon>
        <taxon>Stramenopiles</taxon>
        <taxon>Ochrophyta</taxon>
        <taxon>Bolidophyceae</taxon>
        <taxon>Parmales</taxon>
        <taxon>Triparmaceae</taxon>
        <taxon>Tetraparma</taxon>
    </lineage>
</organism>
<comment type="caution">
    <text evidence="1">The sequence shown here is derived from an EMBL/GenBank/DDBJ whole genome shotgun (WGS) entry which is preliminary data.</text>
</comment>
<sequence length="438" mass="47483">PDKVTISHATNFDVVYTSGNTKEVVFFDDAGSPSFTYLLYQCGTTLSSETQAKVDAGDYAGVTAVPVSAVAVTQTSTLQFLDMLTGPNGAVRDMLKKTTFPADQVSNTCLLDAIGAGSLEAGSWAADTTTGEHENVDVTFGGGYDDATLLKDDDSIFVPFDEWSEDSILGQMDYMLLASVFFNYEKEAAALSDEVKDRIDCVAHNVLEYLEYHDEVNDVKVLWAYYSDYPGYEGWSVGQCSPCDTCMASVKPYYCEINALLGGSLAPITDTIPDYPGWGNLNITEFAKYGRDADVWFYPAANLDALLADPDTAAVLSTFKSVQNEQVYDIQGRGEKDYHEARAAEMDVFMEDFANAVFMSTGVSATMMNFVHEQTWLRNFFEDEVGSDGVCVGDHSVTLANECVRHDYTQVFDGFGAGFGAAPSWALAAAAAAVAAVL</sequence>
<proteinExistence type="predicted"/>
<dbReference type="EMBL" id="BRYB01001379">
    <property type="protein sequence ID" value="GMI24376.1"/>
    <property type="molecule type" value="Genomic_DNA"/>
</dbReference>
<keyword evidence="2" id="KW-1185">Reference proteome</keyword>